<keyword evidence="2" id="KW-1185">Reference proteome</keyword>
<proteinExistence type="predicted"/>
<evidence type="ECO:0000313" key="2">
    <source>
        <dbReference type="Proteomes" id="UP001148018"/>
    </source>
</evidence>
<protein>
    <submittedName>
        <fullName evidence="1">Uncharacterized protein</fullName>
    </submittedName>
</protein>
<dbReference type="AlphaFoldDB" id="A0A9Q0I9U8"/>
<dbReference type="Proteomes" id="UP001148018">
    <property type="component" value="Unassembled WGS sequence"/>
</dbReference>
<evidence type="ECO:0000313" key="1">
    <source>
        <dbReference type="EMBL" id="KAJ3590994.1"/>
    </source>
</evidence>
<reference evidence="1" key="1">
    <citation type="submission" date="2022-07" db="EMBL/GenBank/DDBJ databases">
        <title>Chromosome-level genome of Muraenolepis orangiensis.</title>
        <authorList>
            <person name="Kim J."/>
        </authorList>
    </citation>
    <scope>NUCLEOTIDE SEQUENCE</scope>
    <source>
        <strain evidence="1">KU_S4_2022</strain>
        <tissue evidence="1">Muscle</tissue>
    </source>
</reference>
<name>A0A9Q0I9U8_9TELE</name>
<comment type="caution">
    <text evidence="1">The sequence shown here is derived from an EMBL/GenBank/DDBJ whole genome shotgun (WGS) entry which is preliminary data.</text>
</comment>
<gene>
    <name evidence="1" type="ORF">NHX12_008942</name>
</gene>
<accession>A0A9Q0I9U8</accession>
<organism evidence="1 2">
    <name type="scientific">Muraenolepis orangiensis</name>
    <name type="common">Patagonian moray cod</name>
    <dbReference type="NCBI Taxonomy" id="630683"/>
    <lineage>
        <taxon>Eukaryota</taxon>
        <taxon>Metazoa</taxon>
        <taxon>Chordata</taxon>
        <taxon>Craniata</taxon>
        <taxon>Vertebrata</taxon>
        <taxon>Euteleostomi</taxon>
        <taxon>Actinopterygii</taxon>
        <taxon>Neopterygii</taxon>
        <taxon>Teleostei</taxon>
        <taxon>Neoteleostei</taxon>
        <taxon>Acanthomorphata</taxon>
        <taxon>Zeiogadaria</taxon>
        <taxon>Gadariae</taxon>
        <taxon>Gadiformes</taxon>
        <taxon>Muraenolepidoidei</taxon>
        <taxon>Muraenolepididae</taxon>
        <taxon>Muraenolepis</taxon>
    </lineage>
</organism>
<sequence>MDLCAPSLASGGICPMEARCSSSEVLLISEVLLKRGSPHEVLLKRGSPHEVLLKRGAPQARCSSSEVLLKRGAPQARFSS</sequence>
<dbReference type="EMBL" id="JANIIK010000114">
    <property type="protein sequence ID" value="KAJ3590994.1"/>
    <property type="molecule type" value="Genomic_DNA"/>
</dbReference>